<keyword evidence="3" id="KW-0378">Hydrolase</keyword>
<accession>A0ABY2MJE3</accession>
<evidence type="ECO:0000259" key="2">
    <source>
        <dbReference type="Pfam" id="PF13392"/>
    </source>
</evidence>
<organism evidence="3 4">
    <name type="scientific">Leptospira levettii</name>
    <dbReference type="NCBI Taxonomy" id="2023178"/>
    <lineage>
        <taxon>Bacteria</taxon>
        <taxon>Pseudomonadati</taxon>
        <taxon>Spirochaetota</taxon>
        <taxon>Spirochaetia</taxon>
        <taxon>Leptospirales</taxon>
        <taxon>Leptospiraceae</taxon>
        <taxon>Leptospira</taxon>
    </lineage>
</organism>
<dbReference type="InterPro" id="IPR003615">
    <property type="entry name" value="HNH_nuc"/>
</dbReference>
<gene>
    <name evidence="3" type="ORF">EHQ60_18580</name>
</gene>
<dbReference type="EMBL" id="RQGI01000062">
    <property type="protein sequence ID" value="TGL66530.1"/>
    <property type="molecule type" value="Genomic_DNA"/>
</dbReference>
<keyword evidence="1" id="KW-0812">Transmembrane</keyword>
<evidence type="ECO:0000313" key="3">
    <source>
        <dbReference type="EMBL" id="TGL66530.1"/>
    </source>
</evidence>
<reference evidence="4" key="1">
    <citation type="journal article" date="2019" name="PLoS Negl. Trop. Dis.">
        <title>Revisiting the worldwide diversity of Leptospira species in the environment.</title>
        <authorList>
            <person name="Vincent A.T."/>
            <person name="Schiettekatte O."/>
            <person name="Bourhy P."/>
            <person name="Veyrier F.J."/>
            <person name="Picardeau M."/>
        </authorList>
    </citation>
    <scope>NUCLEOTIDE SEQUENCE [LARGE SCALE GENOMIC DNA]</scope>
    <source>
        <strain evidence="4">201702449</strain>
    </source>
</reference>
<keyword evidence="1" id="KW-0472">Membrane</keyword>
<comment type="caution">
    <text evidence="3">The sequence shown here is derived from an EMBL/GenBank/DDBJ whole genome shotgun (WGS) entry which is preliminary data.</text>
</comment>
<protein>
    <submittedName>
        <fullName evidence="3">HNH endonuclease</fullName>
    </submittedName>
</protein>
<dbReference type="InterPro" id="IPR044925">
    <property type="entry name" value="His-Me_finger_sf"/>
</dbReference>
<dbReference type="Pfam" id="PF13392">
    <property type="entry name" value="HNH_3"/>
    <property type="match status" value="1"/>
</dbReference>
<dbReference type="Proteomes" id="UP000297352">
    <property type="component" value="Unassembled WGS sequence"/>
</dbReference>
<feature type="transmembrane region" description="Helical" evidence="1">
    <location>
        <begin position="12"/>
        <end position="35"/>
    </location>
</feature>
<name>A0ABY2MJE3_9LEPT</name>
<dbReference type="GO" id="GO:0004519">
    <property type="term" value="F:endonuclease activity"/>
    <property type="evidence" value="ECO:0007669"/>
    <property type="project" value="UniProtKB-KW"/>
</dbReference>
<sequence>MIINILKILYLILKFTIIAFFYLIRFSISIIKWLFSLYSGKTYIDSNGYRRFNDSNIPVHRWVAEKYIRNGKLKNGEVVHHINRNKLDNSPENLHIFKNQYEHDRAHKIDAKRFGKKNSYKGFNN</sequence>
<feature type="domain" description="HNH nuclease" evidence="2">
    <location>
        <begin position="59"/>
        <end position="100"/>
    </location>
</feature>
<proteinExistence type="predicted"/>
<dbReference type="Gene3D" id="3.90.75.20">
    <property type="match status" value="1"/>
</dbReference>
<keyword evidence="4" id="KW-1185">Reference proteome</keyword>
<dbReference type="RefSeq" id="WP_135689178.1">
    <property type="nucleotide sequence ID" value="NZ_RQGI01000062.1"/>
</dbReference>
<keyword evidence="1" id="KW-1133">Transmembrane helix</keyword>
<keyword evidence="3" id="KW-0255">Endonuclease</keyword>
<keyword evidence="3" id="KW-0540">Nuclease</keyword>
<dbReference type="SUPFAM" id="SSF54060">
    <property type="entry name" value="His-Me finger endonucleases"/>
    <property type="match status" value="1"/>
</dbReference>
<evidence type="ECO:0000313" key="4">
    <source>
        <dbReference type="Proteomes" id="UP000297352"/>
    </source>
</evidence>
<evidence type="ECO:0000256" key="1">
    <source>
        <dbReference type="SAM" id="Phobius"/>
    </source>
</evidence>